<feature type="transmembrane region" description="Helical" evidence="8">
    <location>
        <begin position="67"/>
        <end position="94"/>
    </location>
</feature>
<evidence type="ECO:0000259" key="9">
    <source>
        <dbReference type="Pfam" id="PF18967"/>
    </source>
</evidence>
<sequence length="183" mass="18856">MKRAPVRKPPLLPVAPQAGPGADDAWKTLTLVMDLVKHAETKAGLTLASAGVVGGVVYTLIRGVPRVSAAFGLTAGACALAVAVAAVAAALALIPRVRSEPTNPLHYHHVATRFGTRPETYVGELGGLVGRPDALVPAIAHQVWANSRVAEKKYRWAGVALGALLAGLAMLTVTAVIAVVQNL</sequence>
<comment type="caution">
    <text evidence="10">The sequence shown here is derived from an EMBL/GenBank/DDBJ whole genome shotgun (WGS) entry which is preliminary data.</text>
</comment>
<keyword evidence="4" id="KW-0547">Nucleotide-binding</keyword>
<evidence type="ECO:0000256" key="6">
    <source>
        <dbReference type="ARBA" id="ARBA00023118"/>
    </source>
</evidence>
<keyword evidence="11" id="KW-1185">Reference proteome</keyword>
<keyword evidence="7 8" id="KW-0472">Membrane</keyword>
<protein>
    <submittedName>
        <fullName evidence="10">Pycsar system effector family protein</fullName>
    </submittedName>
</protein>
<dbReference type="Proteomes" id="UP001589647">
    <property type="component" value="Unassembled WGS sequence"/>
</dbReference>
<keyword evidence="2" id="KW-1003">Cell membrane</keyword>
<keyword evidence="3 8" id="KW-0812">Transmembrane</keyword>
<evidence type="ECO:0000256" key="1">
    <source>
        <dbReference type="ARBA" id="ARBA00004236"/>
    </source>
</evidence>
<evidence type="ECO:0000256" key="2">
    <source>
        <dbReference type="ARBA" id="ARBA00022475"/>
    </source>
</evidence>
<gene>
    <name evidence="10" type="ORF">ACFFV7_01490</name>
</gene>
<accession>A0ABV5I7C5</accession>
<evidence type="ECO:0000256" key="3">
    <source>
        <dbReference type="ARBA" id="ARBA00022692"/>
    </source>
</evidence>
<name>A0ABV5I7C5_9ACTN</name>
<evidence type="ECO:0000256" key="7">
    <source>
        <dbReference type="ARBA" id="ARBA00023136"/>
    </source>
</evidence>
<evidence type="ECO:0000256" key="4">
    <source>
        <dbReference type="ARBA" id="ARBA00022741"/>
    </source>
</evidence>
<evidence type="ECO:0000313" key="10">
    <source>
        <dbReference type="EMBL" id="MFB9199850.1"/>
    </source>
</evidence>
<organism evidence="10 11">
    <name type="scientific">Nonomuraea spiralis</name>
    <dbReference type="NCBI Taxonomy" id="46182"/>
    <lineage>
        <taxon>Bacteria</taxon>
        <taxon>Bacillati</taxon>
        <taxon>Actinomycetota</taxon>
        <taxon>Actinomycetes</taxon>
        <taxon>Streptosporangiales</taxon>
        <taxon>Streptosporangiaceae</taxon>
        <taxon>Nonomuraea</taxon>
    </lineage>
</organism>
<dbReference type="InterPro" id="IPR043760">
    <property type="entry name" value="PycTM_dom"/>
</dbReference>
<keyword evidence="6" id="KW-0051">Antiviral defense</keyword>
<dbReference type="RefSeq" id="WP_189645510.1">
    <property type="nucleotide sequence ID" value="NZ_BMRC01000001.1"/>
</dbReference>
<proteinExistence type="predicted"/>
<comment type="subcellular location">
    <subcellularLocation>
        <location evidence="1">Cell membrane</location>
    </subcellularLocation>
</comment>
<evidence type="ECO:0000313" key="11">
    <source>
        <dbReference type="Proteomes" id="UP001589647"/>
    </source>
</evidence>
<feature type="transmembrane region" description="Helical" evidence="8">
    <location>
        <begin position="156"/>
        <end position="180"/>
    </location>
</feature>
<dbReference type="Pfam" id="PF18967">
    <property type="entry name" value="PycTM"/>
    <property type="match status" value="1"/>
</dbReference>
<reference evidence="10 11" key="1">
    <citation type="submission" date="2024-09" db="EMBL/GenBank/DDBJ databases">
        <authorList>
            <person name="Sun Q."/>
            <person name="Mori K."/>
        </authorList>
    </citation>
    <scope>NUCLEOTIDE SEQUENCE [LARGE SCALE GENOMIC DNA]</scope>
    <source>
        <strain evidence="10 11">CCM 3426</strain>
    </source>
</reference>
<evidence type="ECO:0000256" key="8">
    <source>
        <dbReference type="SAM" id="Phobius"/>
    </source>
</evidence>
<dbReference type="EMBL" id="JBHMEI010000001">
    <property type="protein sequence ID" value="MFB9199850.1"/>
    <property type="molecule type" value="Genomic_DNA"/>
</dbReference>
<feature type="domain" description="Pycsar effector protein" evidence="9">
    <location>
        <begin position="25"/>
        <end position="178"/>
    </location>
</feature>
<keyword evidence="5 8" id="KW-1133">Transmembrane helix</keyword>
<feature type="transmembrane region" description="Helical" evidence="8">
    <location>
        <begin position="43"/>
        <end position="61"/>
    </location>
</feature>
<evidence type="ECO:0000256" key="5">
    <source>
        <dbReference type="ARBA" id="ARBA00022989"/>
    </source>
</evidence>